<dbReference type="MEROPS" id="C59.001"/>
<dbReference type="PATRIC" id="fig|1339352.3.peg.3127"/>
<reference evidence="5 6" key="1">
    <citation type="submission" date="2014-04" db="EMBL/GenBank/DDBJ databases">
        <authorList>
            <person name="Sears C."/>
            <person name="Carroll K."/>
            <person name="Sack B.R."/>
            <person name="Qadri F."/>
            <person name="Myers L.L."/>
            <person name="Chung G.-T."/>
            <person name="Escheverria P."/>
            <person name="Fraser C.M."/>
            <person name="Sadzewicz L."/>
            <person name="Shefchek K.A."/>
            <person name="Tallon L."/>
            <person name="Das S.P."/>
            <person name="Daugherty S."/>
            <person name="Mongodin E.F."/>
        </authorList>
    </citation>
    <scope>NUCLEOTIDE SEQUENCE [LARGE SCALE GENOMIC DNA]</scope>
    <source>
        <strain evidence="5 6">3975 RP4</strain>
    </source>
</reference>
<name>A0A069S9I0_PHOVU</name>
<dbReference type="GO" id="GO:0016787">
    <property type="term" value="F:hydrolase activity"/>
    <property type="evidence" value="ECO:0007669"/>
    <property type="project" value="UniProtKB-KW"/>
</dbReference>
<dbReference type="PANTHER" id="PTHR35527">
    <property type="entry name" value="CHOLOYLGLYCINE HYDROLASE"/>
    <property type="match status" value="1"/>
</dbReference>
<dbReference type="SUPFAM" id="SSF56235">
    <property type="entry name" value="N-terminal nucleophile aminohydrolases (Ntn hydrolases)"/>
    <property type="match status" value="1"/>
</dbReference>
<evidence type="ECO:0000313" key="5">
    <source>
        <dbReference type="EMBL" id="KDS48459.1"/>
    </source>
</evidence>
<keyword evidence="3" id="KW-0732">Signal</keyword>
<dbReference type="AlphaFoldDB" id="A0A069S9I0"/>
<proteinExistence type="inferred from homology"/>
<comment type="similarity">
    <text evidence="1">Belongs to the peptidase C59 family.</text>
</comment>
<feature type="signal peptide" evidence="3">
    <location>
        <begin position="1"/>
        <end position="22"/>
    </location>
</feature>
<dbReference type="Proteomes" id="UP000027661">
    <property type="component" value="Unassembled WGS sequence"/>
</dbReference>
<gene>
    <name evidence="5" type="ORF">M099_3292</name>
</gene>
<evidence type="ECO:0000256" key="3">
    <source>
        <dbReference type="SAM" id="SignalP"/>
    </source>
</evidence>
<sequence length="359" mass="39670">MVMKKILIALALLLTGIASGSACTGISFLAEDGGYVQARTIEWGDSYLPSEYVIVPRGQDLVSYTPTGVNGLRFRAKYGLVGLAIIQKEFVAEGLNEVGLSAGLFYFPHYGKYEEYDEAQNAITLSDLQVVNWMLSQFATIDEVREAIEGVKVVSLDKPGKSSTVHWRIGDAKGNQMVLEFVGGVPYFYENKVGVLTNSPDFPWQVINLNNYVNLYPGAVTPQQWGGVTIFPFGAGAGFHGIPGDVTPPSRFVRVAFYKATAPVCPTAYDAILQSFHILNNFDIPIGIEYALGKAPDIPSATQWTSAIDLTNRKVYYKTAYNNNIRCISMKKIDFDKVKYQSYPLDKELKQPVEEIIVK</sequence>
<dbReference type="CDD" id="cd00542">
    <property type="entry name" value="Ntn_PVA"/>
    <property type="match status" value="1"/>
</dbReference>
<keyword evidence="2 5" id="KW-0378">Hydrolase</keyword>
<dbReference type="Pfam" id="PF02275">
    <property type="entry name" value="CBAH"/>
    <property type="match status" value="1"/>
</dbReference>
<feature type="domain" description="Choloylglycine hydrolase/NAAA C-terminal" evidence="4">
    <location>
        <begin position="23"/>
        <end position="337"/>
    </location>
</feature>
<dbReference type="EMBL" id="JNHM01000081">
    <property type="protein sequence ID" value="KDS48459.1"/>
    <property type="molecule type" value="Genomic_DNA"/>
</dbReference>
<dbReference type="RefSeq" id="WP_032953233.1">
    <property type="nucleotide sequence ID" value="NZ_JNHM01000081.1"/>
</dbReference>
<organism evidence="5 6">
    <name type="scientific">Phocaeicola vulgatus str. 3975 RP4</name>
    <dbReference type="NCBI Taxonomy" id="1339352"/>
    <lineage>
        <taxon>Bacteria</taxon>
        <taxon>Pseudomonadati</taxon>
        <taxon>Bacteroidota</taxon>
        <taxon>Bacteroidia</taxon>
        <taxon>Bacteroidales</taxon>
        <taxon>Bacteroidaceae</taxon>
        <taxon>Phocaeicola</taxon>
    </lineage>
</organism>
<evidence type="ECO:0000256" key="2">
    <source>
        <dbReference type="ARBA" id="ARBA00022801"/>
    </source>
</evidence>
<evidence type="ECO:0000256" key="1">
    <source>
        <dbReference type="ARBA" id="ARBA00006625"/>
    </source>
</evidence>
<dbReference type="PANTHER" id="PTHR35527:SF2">
    <property type="entry name" value="HYDROLASE"/>
    <property type="match status" value="1"/>
</dbReference>
<dbReference type="InterPro" id="IPR052193">
    <property type="entry name" value="Peptidase_C59"/>
</dbReference>
<accession>A0A069S9I0</accession>
<evidence type="ECO:0000259" key="4">
    <source>
        <dbReference type="Pfam" id="PF02275"/>
    </source>
</evidence>
<dbReference type="PROSITE" id="PS51257">
    <property type="entry name" value="PROKAR_LIPOPROTEIN"/>
    <property type="match status" value="1"/>
</dbReference>
<dbReference type="InterPro" id="IPR029132">
    <property type="entry name" value="CBAH/NAAA_C"/>
</dbReference>
<dbReference type="InterPro" id="IPR029055">
    <property type="entry name" value="Ntn_hydrolases_N"/>
</dbReference>
<dbReference type="Gene3D" id="3.60.60.10">
    <property type="entry name" value="Penicillin V Acylase, Chain A"/>
    <property type="match status" value="1"/>
</dbReference>
<comment type="caution">
    <text evidence="5">The sequence shown here is derived from an EMBL/GenBank/DDBJ whole genome shotgun (WGS) entry which is preliminary data.</text>
</comment>
<feature type="chain" id="PRO_5001668920" evidence="3">
    <location>
        <begin position="23"/>
        <end position="359"/>
    </location>
</feature>
<evidence type="ECO:0000313" key="6">
    <source>
        <dbReference type="Proteomes" id="UP000027661"/>
    </source>
</evidence>
<protein>
    <submittedName>
        <fullName evidence="5">Linear amide C-N hydrolase, choloylglycine hydrolase family protein</fullName>
    </submittedName>
</protein>